<dbReference type="InterPro" id="IPR003593">
    <property type="entry name" value="AAA+_ATPase"/>
</dbReference>
<dbReference type="SMART" id="SM00382">
    <property type="entry name" value="AAA"/>
    <property type="match status" value="1"/>
</dbReference>
<feature type="compositionally biased region" description="Pro residues" evidence="1">
    <location>
        <begin position="949"/>
        <end position="959"/>
    </location>
</feature>
<dbReference type="InterPro" id="IPR056599">
    <property type="entry name" value="AAA_lid_fung"/>
</dbReference>
<feature type="compositionally biased region" description="Basic and acidic residues" evidence="1">
    <location>
        <begin position="895"/>
        <end position="911"/>
    </location>
</feature>
<dbReference type="Proteomes" id="UP000235786">
    <property type="component" value="Unassembled WGS sequence"/>
</dbReference>
<sequence>MNVDSNLISDLGEQIKRLEARVVGFENHSKADCFMSEIPGPNELDEATTSSEAHGTDIDHPANLSFIPYVRKCTFAEFKNRFSQDDARYAVDVLVSGLLFEQEYLEEQGLRDRLFEHGKPSSRASKQKAVAIVKETNRSNDELRNDQSGRTWIRRIRLQAPALLQILARVQGETWSTRPRTYDRPFCTLLHFHPQVKQALAELEEKWSTQSEGHHTPGMTPRDDGYEQEEEDLIDDSQATLAILRSYVEFIDEEVVPESHHYDNLDYSSDEKIMFSDLCYLFQPGEYIYKPLEGESSGEGCDHRMGQRLWRVFFVNDAIRNYNLTPPDHRKYSNTEPSEDDSIYFTVHAYHIDYTGDEFCIVTNVFRISPFEAWKPINALPIYPLRFNPNHETYLEISQAIGGLVLKFIESKHAFYNSWTIMRTPRGGFATDANGVVMKHPEYINSEVMVDFVEAFQACPSWRPKRTVIKTEFTNKINISDDFAIRYWSGKDRVKLLRETTEIIPYRTGVHYLKRNKFVLEDPFLATVSRNDQSGQPTTKVFLRREEKILLHCRVFAYVFQERKFAQLDASRLKSSERNFDALDSLKIPAATKELIQGSVRGHFLLKEAEGPKGDEVMSLDVIQGKGTGLFILLHGVPGVGKTATAEAVAQANGKPLFKITCGDIGLTPVQVETSLRAIFRLASIWDCILLMDEVDTFFSQRSKGDSSITKNALVSVFLRVLDYYTGILFLTTNRAGALDEAFKSRIHYKIYYPPLTKDQTLDIWKLNIRRLRRINEQAEEKLPLEIVDSRVLEFAEHQFDDSNKRGAGQWNGRQIRNAFQVARSLAYYDAMPEVDQINNGGSNTPARPAVLDVKYFHMMHEMTETFDHYMLEVFSGMNDGQLALEMEHRADHVKGDRYRRSAPAREDNNDRYNGYNGRSPFDSLSRQESAGPSRTTSHWGSGKSLSVPGPPQRYPPRSPTGTLLAGYDGIIMDDADSGLGLQPTSPKSGHRQPTQPLGDAMFEGEYRFQGAKIGSLAPSFGSSGFRSFGRSSGTYGFGRDTRREIDIDVEQGYRMERNGHGKRERS</sequence>
<dbReference type="EMBL" id="KZ613961">
    <property type="protein sequence ID" value="PMD31745.1"/>
    <property type="molecule type" value="Genomic_DNA"/>
</dbReference>
<dbReference type="Pfam" id="PF23232">
    <property type="entry name" value="AAA_lid_13"/>
    <property type="match status" value="1"/>
</dbReference>
<feature type="compositionally biased region" description="Polar residues" evidence="1">
    <location>
        <begin position="983"/>
        <end position="994"/>
    </location>
</feature>
<name>A0A2J6QZQ0_HYAVF</name>
<organism evidence="3 4">
    <name type="scientific">Hyaloscypha variabilis (strain UAMH 11265 / GT02V1 / F)</name>
    <name type="common">Meliniomyces variabilis</name>
    <dbReference type="NCBI Taxonomy" id="1149755"/>
    <lineage>
        <taxon>Eukaryota</taxon>
        <taxon>Fungi</taxon>
        <taxon>Dikarya</taxon>
        <taxon>Ascomycota</taxon>
        <taxon>Pezizomycotina</taxon>
        <taxon>Leotiomycetes</taxon>
        <taxon>Helotiales</taxon>
        <taxon>Hyaloscyphaceae</taxon>
        <taxon>Hyaloscypha</taxon>
        <taxon>Hyaloscypha variabilis</taxon>
    </lineage>
</organism>
<dbReference type="Pfam" id="PF22942">
    <property type="entry name" value="DUF7025"/>
    <property type="match status" value="1"/>
</dbReference>
<dbReference type="InterPro" id="IPR003959">
    <property type="entry name" value="ATPase_AAA_core"/>
</dbReference>
<dbReference type="InterPro" id="IPR027417">
    <property type="entry name" value="P-loop_NTPase"/>
</dbReference>
<protein>
    <recommendedName>
        <fullName evidence="2">AAA+ ATPase domain-containing protein</fullName>
    </recommendedName>
</protein>
<evidence type="ECO:0000313" key="3">
    <source>
        <dbReference type="EMBL" id="PMD31745.1"/>
    </source>
</evidence>
<dbReference type="GO" id="GO:0005524">
    <property type="term" value="F:ATP binding"/>
    <property type="evidence" value="ECO:0007669"/>
    <property type="project" value="InterPro"/>
</dbReference>
<feature type="compositionally biased region" description="Basic and acidic residues" evidence="1">
    <location>
        <begin position="206"/>
        <end position="225"/>
    </location>
</feature>
<dbReference type="SUPFAM" id="SSF52540">
    <property type="entry name" value="P-loop containing nucleoside triphosphate hydrolases"/>
    <property type="match status" value="1"/>
</dbReference>
<dbReference type="PANTHER" id="PTHR46411">
    <property type="entry name" value="FAMILY ATPASE, PUTATIVE-RELATED"/>
    <property type="match status" value="1"/>
</dbReference>
<feature type="region of interest" description="Disordered" evidence="1">
    <location>
        <begin position="975"/>
        <end position="994"/>
    </location>
</feature>
<dbReference type="AlphaFoldDB" id="A0A2J6QZQ0"/>
<dbReference type="PANTHER" id="PTHR46411:SF3">
    <property type="entry name" value="AAA+ ATPASE DOMAIN-CONTAINING PROTEIN"/>
    <property type="match status" value="1"/>
</dbReference>
<evidence type="ECO:0000313" key="4">
    <source>
        <dbReference type="Proteomes" id="UP000235786"/>
    </source>
</evidence>
<accession>A0A2J6QZQ0</accession>
<evidence type="ECO:0000259" key="2">
    <source>
        <dbReference type="SMART" id="SM00382"/>
    </source>
</evidence>
<dbReference type="InterPro" id="IPR054289">
    <property type="entry name" value="DUF7025"/>
</dbReference>
<gene>
    <name evidence="3" type="ORF">L207DRAFT_572529</name>
</gene>
<proteinExistence type="predicted"/>
<feature type="region of interest" description="Disordered" evidence="1">
    <location>
        <begin position="895"/>
        <end position="966"/>
    </location>
</feature>
<feature type="compositionally biased region" description="Polar residues" evidence="1">
    <location>
        <begin position="923"/>
        <end position="940"/>
    </location>
</feature>
<feature type="region of interest" description="Disordered" evidence="1">
    <location>
        <begin position="37"/>
        <end position="56"/>
    </location>
</feature>
<reference evidence="3 4" key="1">
    <citation type="submission" date="2016-04" db="EMBL/GenBank/DDBJ databases">
        <title>A degradative enzymes factory behind the ericoid mycorrhizal symbiosis.</title>
        <authorList>
            <consortium name="DOE Joint Genome Institute"/>
            <person name="Martino E."/>
            <person name="Morin E."/>
            <person name="Grelet G."/>
            <person name="Kuo A."/>
            <person name="Kohler A."/>
            <person name="Daghino S."/>
            <person name="Barry K."/>
            <person name="Choi C."/>
            <person name="Cichocki N."/>
            <person name="Clum A."/>
            <person name="Copeland A."/>
            <person name="Hainaut M."/>
            <person name="Haridas S."/>
            <person name="Labutti K."/>
            <person name="Lindquist E."/>
            <person name="Lipzen A."/>
            <person name="Khouja H.-R."/>
            <person name="Murat C."/>
            <person name="Ohm R."/>
            <person name="Olson A."/>
            <person name="Spatafora J."/>
            <person name="Veneault-Fourrey C."/>
            <person name="Henrissat B."/>
            <person name="Grigoriev I."/>
            <person name="Martin F."/>
            <person name="Perotto S."/>
        </authorList>
    </citation>
    <scope>NUCLEOTIDE SEQUENCE [LARGE SCALE GENOMIC DNA]</scope>
    <source>
        <strain evidence="3 4">F</strain>
    </source>
</reference>
<dbReference type="Pfam" id="PF00004">
    <property type="entry name" value="AAA"/>
    <property type="match status" value="1"/>
</dbReference>
<feature type="region of interest" description="Disordered" evidence="1">
    <location>
        <begin position="206"/>
        <end position="229"/>
    </location>
</feature>
<keyword evidence="4" id="KW-1185">Reference proteome</keyword>
<dbReference type="STRING" id="1149755.A0A2J6QZQ0"/>
<evidence type="ECO:0000256" key="1">
    <source>
        <dbReference type="SAM" id="MobiDB-lite"/>
    </source>
</evidence>
<dbReference type="OrthoDB" id="10042665at2759"/>
<feature type="domain" description="AAA+ ATPase" evidence="2">
    <location>
        <begin position="628"/>
        <end position="757"/>
    </location>
</feature>
<dbReference type="GO" id="GO:0016887">
    <property type="term" value="F:ATP hydrolysis activity"/>
    <property type="evidence" value="ECO:0007669"/>
    <property type="project" value="InterPro"/>
</dbReference>
<dbReference type="CDD" id="cd19481">
    <property type="entry name" value="RecA-like_protease"/>
    <property type="match status" value="1"/>
</dbReference>
<dbReference type="Gene3D" id="3.40.50.300">
    <property type="entry name" value="P-loop containing nucleotide triphosphate hydrolases"/>
    <property type="match status" value="1"/>
</dbReference>